<feature type="region of interest" description="Disordered" evidence="1">
    <location>
        <begin position="39"/>
        <end position="84"/>
    </location>
</feature>
<gene>
    <name evidence="2" type="ORF">P3T76_012588</name>
</gene>
<protein>
    <submittedName>
        <fullName evidence="2">Uncharacterized protein</fullName>
    </submittedName>
</protein>
<reference evidence="2" key="1">
    <citation type="submission" date="2023-08" db="EMBL/GenBank/DDBJ databases">
        <title>Reference Genome Resource for the Citrus Pathogen Phytophthora citrophthora.</title>
        <authorList>
            <person name="Moller H."/>
            <person name="Coetzee B."/>
            <person name="Rose L.J."/>
            <person name="Van Niekerk J.M."/>
        </authorList>
    </citation>
    <scope>NUCLEOTIDE SEQUENCE</scope>
    <source>
        <strain evidence="2">STE-U-9442</strain>
    </source>
</reference>
<comment type="caution">
    <text evidence="2">The sequence shown here is derived from an EMBL/GenBank/DDBJ whole genome shotgun (WGS) entry which is preliminary data.</text>
</comment>
<evidence type="ECO:0000256" key="1">
    <source>
        <dbReference type="SAM" id="MobiDB-lite"/>
    </source>
</evidence>
<keyword evidence="3" id="KW-1185">Reference proteome</keyword>
<feature type="compositionally biased region" description="Polar residues" evidence="1">
    <location>
        <begin position="73"/>
        <end position="84"/>
    </location>
</feature>
<proteinExistence type="predicted"/>
<dbReference type="AlphaFoldDB" id="A0AAD9G554"/>
<organism evidence="2 3">
    <name type="scientific">Phytophthora citrophthora</name>
    <dbReference type="NCBI Taxonomy" id="4793"/>
    <lineage>
        <taxon>Eukaryota</taxon>
        <taxon>Sar</taxon>
        <taxon>Stramenopiles</taxon>
        <taxon>Oomycota</taxon>
        <taxon>Peronosporomycetes</taxon>
        <taxon>Peronosporales</taxon>
        <taxon>Peronosporaceae</taxon>
        <taxon>Phytophthora</taxon>
    </lineage>
</organism>
<accession>A0AAD9G554</accession>
<dbReference type="Proteomes" id="UP001259832">
    <property type="component" value="Unassembled WGS sequence"/>
</dbReference>
<evidence type="ECO:0000313" key="3">
    <source>
        <dbReference type="Proteomes" id="UP001259832"/>
    </source>
</evidence>
<dbReference type="EMBL" id="JASMQC010000031">
    <property type="protein sequence ID" value="KAK1932088.1"/>
    <property type="molecule type" value="Genomic_DNA"/>
</dbReference>
<name>A0AAD9G554_9STRA</name>
<evidence type="ECO:0000313" key="2">
    <source>
        <dbReference type="EMBL" id="KAK1932088.1"/>
    </source>
</evidence>
<sequence length="84" mass="9682">MSAAALYKAFLFEASSVQQHRQYTYTYLYVESPCFTEDKHDSSLEPQVEDQVEPNSERDDITLTRQDLPVPSSPSSSKRTAYWL</sequence>